<keyword evidence="2" id="KW-1185">Reference proteome</keyword>
<protein>
    <submittedName>
        <fullName evidence="1">Uncharacterized protein</fullName>
    </submittedName>
</protein>
<organism evidence="1 2">
    <name type="scientific">Oedothorax gibbosus</name>
    <dbReference type="NCBI Taxonomy" id="931172"/>
    <lineage>
        <taxon>Eukaryota</taxon>
        <taxon>Metazoa</taxon>
        <taxon>Ecdysozoa</taxon>
        <taxon>Arthropoda</taxon>
        <taxon>Chelicerata</taxon>
        <taxon>Arachnida</taxon>
        <taxon>Araneae</taxon>
        <taxon>Araneomorphae</taxon>
        <taxon>Entelegynae</taxon>
        <taxon>Araneoidea</taxon>
        <taxon>Linyphiidae</taxon>
        <taxon>Erigoninae</taxon>
        <taxon>Oedothorax</taxon>
    </lineage>
</organism>
<comment type="caution">
    <text evidence="1">The sequence shown here is derived from an EMBL/GenBank/DDBJ whole genome shotgun (WGS) entry which is preliminary data.</text>
</comment>
<gene>
    <name evidence="1" type="ORF">JTE90_010155</name>
</gene>
<sequence>MNSAATKAIVKDSLFLDQLIFGCNCNNKNSRIASTVSIVKSDQQVNKCKRLQKSSSENDASGDVTSKNSGKARWALKVANANEELYALILCLKCCASLLVLVNKSFSSGGYS</sequence>
<reference evidence="1 2" key="1">
    <citation type="journal article" date="2022" name="Nat. Ecol. Evol.">
        <title>A masculinizing supergene underlies an exaggerated male reproductive morph in a spider.</title>
        <authorList>
            <person name="Hendrickx F."/>
            <person name="De Corte Z."/>
            <person name="Sonet G."/>
            <person name="Van Belleghem S.M."/>
            <person name="Kostlbacher S."/>
            <person name="Vangestel C."/>
        </authorList>
    </citation>
    <scope>NUCLEOTIDE SEQUENCE [LARGE SCALE GENOMIC DNA]</scope>
    <source>
        <strain evidence="1">W744_W776</strain>
    </source>
</reference>
<dbReference type="EMBL" id="JAFNEN010000964">
    <property type="protein sequence ID" value="KAG8175680.1"/>
    <property type="molecule type" value="Genomic_DNA"/>
</dbReference>
<evidence type="ECO:0000313" key="1">
    <source>
        <dbReference type="EMBL" id="KAG8175680.1"/>
    </source>
</evidence>
<evidence type="ECO:0000313" key="2">
    <source>
        <dbReference type="Proteomes" id="UP000827092"/>
    </source>
</evidence>
<name>A0AAV6TUF4_9ARAC</name>
<dbReference type="Proteomes" id="UP000827092">
    <property type="component" value="Unassembled WGS sequence"/>
</dbReference>
<accession>A0AAV6TUF4</accession>
<proteinExistence type="predicted"/>
<dbReference type="AlphaFoldDB" id="A0AAV6TUF4"/>